<protein>
    <recommendedName>
        <fullName evidence="5">Adenine deaminase</fullName>
        <shortName evidence="5">ADE</shortName>
        <ecNumber evidence="5">3.5.4.2</ecNumber>
    </recommendedName>
    <alternativeName>
        <fullName evidence="5">Adenine aminohydrolase</fullName>
        <shortName evidence="5">AAH</shortName>
    </alternativeName>
</protein>
<dbReference type="HAMAP" id="MF_01962">
    <property type="entry name" value="Adenine_deaminase"/>
    <property type="match status" value="1"/>
</dbReference>
<dbReference type="PANTHER" id="PTHR43114">
    <property type="entry name" value="ADENINE DEAMINASE"/>
    <property type="match status" value="1"/>
</dbReference>
<evidence type="ECO:0000256" key="1">
    <source>
        <dbReference type="ARBA" id="ARBA00022723"/>
    </source>
</evidence>
<comment type="catalytic activity">
    <reaction evidence="5">
        <text>adenine + H2O + H(+) = hypoxanthine + NH4(+)</text>
        <dbReference type="Rhea" id="RHEA:23688"/>
        <dbReference type="ChEBI" id="CHEBI:15377"/>
        <dbReference type="ChEBI" id="CHEBI:15378"/>
        <dbReference type="ChEBI" id="CHEBI:16708"/>
        <dbReference type="ChEBI" id="CHEBI:17368"/>
        <dbReference type="ChEBI" id="CHEBI:28938"/>
        <dbReference type="EC" id="3.5.4.2"/>
    </reaction>
</comment>
<dbReference type="CDD" id="cd01320">
    <property type="entry name" value="ADA"/>
    <property type="match status" value="1"/>
</dbReference>
<dbReference type="InterPro" id="IPR032466">
    <property type="entry name" value="Metal_Hydrolase"/>
</dbReference>
<name>A0ABU5DSB4_9BURK</name>
<keyword evidence="3 5" id="KW-0862">Zinc</keyword>
<comment type="caution">
    <text evidence="7">The sequence shown here is derived from an EMBL/GenBank/DDBJ whole genome shotgun (WGS) entry which is preliminary data.</text>
</comment>
<organism evidence="7 8">
    <name type="scientific">Roseateles agri</name>
    <dbReference type="NCBI Taxonomy" id="3098619"/>
    <lineage>
        <taxon>Bacteria</taxon>
        <taxon>Pseudomonadati</taxon>
        <taxon>Pseudomonadota</taxon>
        <taxon>Betaproteobacteria</taxon>
        <taxon>Burkholderiales</taxon>
        <taxon>Sphaerotilaceae</taxon>
        <taxon>Roseateles</taxon>
    </lineage>
</organism>
<proteinExistence type="inferred from homology"/>
<keyword evidence="8" id="KW-1185">Reference proteome</keyword>
<feature type="binding site" evidence="5">
    <location>
        <position position="25"/>
    </location>
    <ligand>
        <name>Zn(2+)</name>
        <dbReference type="ChEBI" id="CHEBI:29105"/>
        <note>catalytic</note>
    </ligand>
</feature>
<evidence type="ECO:0000256" key="4">
    <source>
        <dbReference type="ARBA" id="ARBA00023080"/>
    </source>
</evidence>
<dbReference type="InterPro" id="IPR006330">
    <property type="entry name" value="Ado/ade_deaminase"/>
</dbReference>
<comment type="similarity">
    <text evidence="5">Belongs to the metallo-dependent hydrolases superfamily. Adenosine and AMP deaminases family. Adenine deaminase type 2 subfamily.</text>
</comment>
<feature type="binding site" evidence="5">
    <location>
        <position position="284"/>
    </location>
    <ligand>
        <name>Zn(2+)</name>
        <dbReference type="ChEBI" id="CHEBI:29105"/>
        <note>catalytic</note>
    </ligand>
</feature>
<dbReference type="EC" id="3.5.4.2" evidence="5"/>
<dbReference type="NCBIfam" id="TIGR01430">
    <property type="entry name" value="aden_deam"/>
    <property type="match status" value="1"/>
</dbReference>
<keyword evidence="1 5" id="KW-0479">Metal-binding</keyword>
<keyword evidence="4 5" id="KW-0546">Nucleotide metabolism</keyword>
<evidence type="ECO:0000313" key="8">
    <source>
        <dbReference type="Proteomes" id="UP001285263"/>
    </source>
</evidence>
<feature type="binding site" evidence="5">
    <location>
        <position position="23"/>
    </location>
    <ligand>
        <name>Zn(2+)</name>
        <dbReference type="ChEBI" id="CHEBI:29105"/>
        <note>catalytic</note>
    </ligand>
</feature>
<keyword evidence="2 5" id="KW-0378">Hydrolase</keyword>
<evidence type="ECO:0000256" key="5">
    <source>
        <dbReference type="HAMAP-Rule" id="MF_01962"/>
    </source>
</evidence>
<dbReference type="RefSeq" id="WP_320426589.1">
    <property type="nucleotide sequence ID" value="NZ_JAXCLA010000011.1"/>
</dbReference>
<feature type="site" description="Important for catalytic activity" evidence="5">
    <location>
        <position position="227"/>
    </location>
</feature>
<comment type="cofactor">
    <cofactor evidence="5">
        <name>Zn(2+)</name>
        <dbReference type="ChEBI" id="CHEBI:29105"/>
    </cofactor>
    <text evidence="5">Binds 1 zinc ion per subunit.</text>
</comment>
<dbReference type="NCBIfam" id="NF006850">
    <property type="entry name" value="PRK09358.1-6"/>
    <property type="match status" value="1"/>
</dbReference>
<evidence type="ECO:0000313" key="7">
    <source>
        <dbReference type="EMBL" id="MDY0748621.1"/>
    </source>
</evidence>
<dbReference type="PANTHER" id="PTHR43114:SF6">
    <property type="entry name" value="ADENINE DEAMINASE"/>
    <property type="match status" value="1"/>
</dbReference>
<evidence type="ECO:0000259" key="6">
    <source>
        <dbReference type="Pfam" id="PF00962"/>
    </source>
</evidence>
<dbReference type="Proteomes" id="UP001285263">
    <property type="component" value="Unassembled WGS sequence"/>
</dbReference>
<dbReference type="Pfam" id="PF00962">
    <property type="entry name" value="A_deaminase"/>
    <property type="match status" value="1"/>
</dbReference>
<accession>A0ABU5DSB4</accession>
<dbReference type="InterPro" id="IPR028892">
    <property type="entry name" value="ADE"/>
</dbReference>
<dbReference type="InterPro" id="IPR001365">
    <property type="entry name" value="A_deaminase_dom"/>
</dbReference>
<dbReference type="GO" id="GO:0016787">
    <property type="term" value="F:hydrolase activity"/>
    <property type="evidence" value="ECO:0007669"/>
    <property type="project" value="UniProtKB-KW"/>
</dbReference>
<dbReference type="Gene3D" id="3.20.20.140">
    <property type="entry name" value="Metal-dependent hydrolases"/>
    <property type="match status" value="1"/>
</dbReference>
<evidence type="ECO:0000256" key="2">
    <source>
        <dbReference type="ARBA" id="ARBA00022801"/>
    </source>
</evidence>
<reference evidence="7 8" key="1">
    <citation type="submission" date="2023-11" db="EMBL/GenBank/DDBJ databases">
        <title>Paucibacter sp. nov., isolated from fresh soil in Korea.</title>
        <authorList>
            <person name="Le N.T.T."/>
        </authorList>
    </citation>
    <scope>NUCLEOTIDE SEQUENCE [LARGE SCALE GENOMIC DNA]</scope>
    <source>
        <strain evidence="7 8">R3-3</strain>
    </source>
</reference>
<feature type="binding site" evidence="5">
    <location>
        <position position="285"/>
    </location>
    <ligand>
        <name>substrate</name>
    </ligand>
</feature>
<feature type="binding site" evidence="5">
    <location>
        <position position="203"/>
    </location>
    <ligand>
        <name>Zn(2+)</name>
        <dbReference type="ChEBI" id="CHEBI:29105"/>
        <note>catalytic</note>
    </ligand>
</feature>
<evidence type="ECO:0000256" key="3">
    <source>
        <dbReference type="ARBA" id="ARBA00022833"/>
    </source>
</evidence>
<gene>
    <name evidence="7" type="ORF">SNE35_29255</name>
</gene>
<dbReference type="SUPFAM" id="SSF51556">
    <property type="entry name" value="Metallo-dependent hydrolases"/>
    <property type="match status" value="1"/>
</dbReference>
<comment type="function">
    <text evidence="5">Catalyzes the hydrolytic deamination of adenine to hypoxanthine. Plays an important role in the purine salvage pathway and in nitrogen catabolism.</text>
</comment>
<feature type="active site" description="Proton donor" evidence="5">
    <location>
        <position position="206"/>
    </location>
</feature>
<dbReference type="EMBL" id="JAXCLA010000011">
    <property type="protein sequence ID" value="MDY0748621.1"/>
    <property type="molecule type" value="Genomic_DNA"/>
</dbReference>
<feature type="domain" description="Adenosine deaminase" evidence="6">
    <location>
        <begin position="18"/>
        <end position="335"/>
    </location>
</feature>
<sequence length="345" mass="38409">MDRFAHITDLPALLRTMPKAELHVHIEGTLEPELIFALAERNGITLKYDGVEALRAAYAFTDLQSFLDIYYAGASVLLKEEDFFDMAMAYFRRAADDHIVHAELFFDPQTHTARGVDIGVVIRGLSRALDTARQDFGISGALILCFLRHLSEEDAFATLEQALPYRQHFIGVGLDSSEQGNPPEKFARVFARCRELGLHLVAHAGEEGPASYVRDALDLLHVERIDHGVRSIDDADLMHRLATKRVPLTVCPLSNQKLQVYPDLRDHSLAKLLAAGLCVTINSDDPAYFGGYLNTNFLATFEALPELRANHAWQLAANSFEASFVDAATRTRWLAQLGEAFDRAA</sequence>